<sequence length="396" mass="45763">MSDHLPSEIVEEILLRLPVKSVVKFTSVCKAWNSLIKNQTFIHDHLNHAIDQASNDSIFLNLCLSKDIGRGHYQKEDFYSLYSVNQQTDHHFSVERFPLSHLFQPDRHTLFAGICNGLVCYADYSLLHSATILIWNPLLRKYVVLPKPIMTCKKRDRQHYAKYDLCFGLGFDSKNNDYKVVRLMNLLSQQETPHVEVYSLVSHSWKRITVRVPQFLFRYLNYDWLPPVFVNGAIHWIVGRGDDFGYRFILSFDVTEETFQELMLPQKLNHRQCRVSRLLVVEGGHSLAVVVHSTIICRGRWRWVTDIWVMKEYGINESWTHVLHLGKSLNRGISNILALTGCGKVVAQFVDKAIVLVDPIKKSVERLGPGYSKTLAGTYVESLFFLNNNEPHVLSF</sequence>
<dbReference type="Pfam" id="PF00646">
    <property type="entry name" value="F-box"/>
    <property type="match status" value="1"/>
</dbReference>
<reference evidence="2" key="1">
    <citation type="submission" date="2023-10" db="EMBL/GenBank/DDBJ databases">
        <title>Chromosome-level genome of the transformable northern wattle, Acacia crassicarpa.</title>
        <authorList>
            <person name="Massaro I."/>
            <person name="Sinha N.R."/>
            <person name="Poethig S."/>
            <person name="Leichty A.R."/>
        </authorList>
    </citation>
    <scope>NUCLEOTIDE SEQUENCE</scope>
    <source>
        <strain evidence="2">Acra3RX</strain>
        <tissue evidence="2">Leaf</tissue>
    </source>
</reference>
<dbReference type="InterPro" id="IPR036047">
    <property type="entry name" value="F-box-like_dom_sf"/>
</dbReference>
<keyword evidence="3" id="KW-1185">Reference proteome</keyword>
<organism evidence="2 3">
    <name type="scientific">Acacia crassicarpa</name>
    <name type="common">northern wattle</name>
    <dbReference type="NCBI Taxonomy" id="499986"/>
    <lineage>
        <taxon>Eukaryota</taxon>
        <taxon>Viridiplantae</taxon>
        <taxon>Streptophyta</taxon>
        <taxon>Embryophyta</taxon>
        <taxon>Tracheophyta</taxon>
        <taxon>Spermatophyta</taxon>
        <taxon>Magnoliopsida</taxon>
        <taxon>eudicotyledons</taxon>
        <taxon>Gunneridae</taxon>
        <taxon>Pentapetalae</taxon>
        <taxon>rosids</taxon>
        <taxon>fabids</taxon>
        <taxon>Fabales</taxon>
        <taxon>Fabaceae</taxon>
        <taxon>Caesalpinioideae</taxon>
        <taxon>mimosoid clade</taxon>
        <taxon>Acacieae</taxon>
        <taxon>Acacia</taxon>
    </lineage>
</organism>
<name>A0AAE1JGC0_9FABA</name>
<dbReference type="InterPro" id="IPR006527">
    <property type="entry name" value="F-box-assoc_dom_typ1"/>
</dbReference>
<evidence type="ECO:0000313" key="3">
    <source>
        <dbReference type="Proteomes" id="UP001293593"/>
    </source>
</evidence>
<evidence type="ECO:0000313" key="2">
    <source>
        <dbReference type="EMBL" id="KAK4269901.1"/>
    </source>
</evidence>
<dbReference type="PANTHER" id="PTHR31672">
    <property type="entry name" value="BNACNNG10540D PROTEIN"/>
    <property type="match status" value="1"/>
</dbReference>
<dbReference type="InterPro" id="IPR050796">
    <property type="entry name" value="SCF_F-box_component"/>
</dbReference>
<feature type="domain" description="F-box" evidence="1">
    <location>
        <begin position="1"/>
        <end position="45"/>
    </location>
</feature>
<dbReference type="InterPro" id="IPR001810">
    <property type="entry name" value="F-box_dom"/>
</dbReference>
<dbReference type="Proteomes" id="UP001293593">
    <property type="component" value="Unassembled WGS sequence"/>
</dbReference>
<accession>A0AAE1JGC0</accession>
<dbReference type="SMART" id="SM00256">
    <property type="entry name" value="FBOX"/>
    <property type="match status" value="1"/>
</dbReference>
<dbReference type="InterPro" id="IPR017451">
    <property type="entry name" value="F-box-assoc_interact_dom"/>
</dbReference>
<dbReference type="AlphaFoldDB" id="A0AAE1JGC0"/>
<dbReference type="Pfam" id="PF07734">
    <property type="entry name" value="FBA_1"/>
    <property type="match status" value="1"/>
</dbReference>
<comment type="caution">
    <text evidence="2">The sequence shown here is derived from an EMBL/GenBank/DDBJ whole genome shotgun (WGS) entry which is preliminary data.</text>
</comment>
<dbReference type="Gene3D" id="1.20.1280.50">
    <property type="match status" value="1"/>
</dbReference>
<gene>
    <name evidence="2" type="ORF">QN277_022998</name>
</gene>
<protein>
    <recommendedName>
        <fullName evidence="1">F-box domain-containing protein</fullName>
    </recommendedName>
</protein>
<proteinExistence type="predicted"/>
<dbReference type="CDD" id="cd22157">
    <property type="entry name" value="F-box_AtFBW1-like"/>
    <property type="match status" value="1"/>
</dbReference>
<dbReference type="PROSITE" id="PS50181">
    <property type="entry name" value="FBOX"/>
    <property type="match status" value="1"/>
</dbReference>
<dbReference type="PANTHER" id="PTHR31672:SF13">
    <property type="entry name" value="F-BOX PROTEIN CPR30-LIKE"/>
    <property type="match status" value="1"/>
</dbReference>
<dbReference type="EMBL" id="JAWXYG010000006">
    <property type="protein sequence ID" value="KAK4269901.1"/>
    <property type="molecule type" value="Genomic_DNA"/>
</dbReference>
<dbReference type="NCBIfam" id="TIGR01640">
    <property type="entry name" value="F_box_assoc_1"/>
    <property type="match status" value="1"/>
</dbReference>
<evidence type="ECO:0000259" key="1">
    <source>
        <dbReference type="PROSITE" id="PS50181"/>
    </source>
</evidence>
<dbReference type="SUPFAM" id="SSF81383">
    <property type="entry name" value="F-box domain"/>
    <property type="match status" value="1"/>
</dbReference>